<keyword evidence="3" id="KW-1185">Reference proteome</keyword>
<dbReference type="SUPFAM" id="SSF51182">
    <property type="entry name" value="RmlC-like cupins"/>
    <property type="match status" value="1"/>
</dbReference>
<dbReference type="EMBL" id="CP070499">
    <property type="protein sequence ID" value="QSB15868.1"/>
    <property type="molecule type" value="Genomic_DNA"/>
</dbReference>
<dbReference type="PANTHER" id="PTHR33387:SF3">
    <property type="entry name" value="DUF985 DOMAIN-CONTAINING PROTEIN"/>
    <property type="match status" value="1"/>
</dbReference>
<organism evidence="2 3">
    <name type="scientific">Natronosporangium hydrolyticum</name>
    <dbReference type="NCBI Taxonomy" id="2811111"/>
    <lineage>
        <taxon>Bacteria</taxon>
        <taxon>Bacillati</taxon>
        <taxon>Actinomycetota</taxon>
        <taxon>Actinomycetes</taxon>
        <taxon>Micromonosporales</taxon>
        <taxon>Micromonosporaceae</taxon>
        <taxon>Natronosporangium</taxon>
    </lineage>
</organism>
<dbReference type="Proteomes" id="UP000662857">
    <property type="component" value="Chromosome"/>
</dbReference>
<dbReference type="InterPro" id="IPR011051">
    <property type="entry name" value="RmlC_Cupin_sf"/>
</dbReference>
<dbReference type="InterPro" id="IPR014710">
    <property type="entry name" value="RmlC-like_jellyroll"/>
</dbReference>
<dbReference type="CDD" id="cd06121">
    <property type="entry name" value="cupin_YML079wp"/>
    <property type="match status" value="1"/>
</dbReference>
<dbReference type="KEGG" id="nhy:JQS43_05920"/>
<reference evidence="2" key="1">
    <citation type="submission" date="2021-02" db="EMBL/GenBank/DDBJ databases">
        <title>Natrosporangium hydrolyticum gen. nov., sp. nov, a haloalkaliphilic actinobacterium from a soda solonchak soil.</title>
        <authorList>
            <person name="Sorokin D.Y."/>
            <person name="Khijniak T.V."/>
            <person name="Zakharycheva A.P."/>
            <person name="Boueva O.V."/>
            <person name="Ariskina E.V."/>
            <person name="Hahnke R.L."/>
            <person name="Bunk B."/>
            <person name="Sproer C."/>
            <person name="Schumann P."/>
            <person name="Evtushenko L.I."/>
            <person name="Kublanov I.V."/>
        </authorList>
    </citation>
    <scope>NUCLEOTIDE SEQUENCE</scope>
    <source>
        <strain evidence="2">DSM 106523</strain>
    </source>
</reference>
<dbReference type="InterPro" id="IPR039935">
    <property type="entry name" value="YML079W-like"/>
</dbReference>
<evidence type="ECO:0000313" key="2">
    <source>
        <dbReference type="EMBL" id="QSB15868.1"/>
    </source>
</evidence>
<dbReference type="Gene3D" id="2.60.120.10">
    <property type="entry name" value="Jelly Rolls"/>
    <property type="match status" value="1"/>
</dbReference>
<dbReference type="PANTHER" id="PTHR33387">
    <property type="entry name" value="RMLC-LIKE JELLY ROLL FOLD PROTEIN"/>
    <property type="match status" value="1"/>
</dbReference>
<dbReference type="Pfam" id="PF06172">
    <property type="entry name" value="Cupin_5"/>
    <property type="match status" value="1"/>
</dbReference>
<dbReference type="AlphaFoldDB" id="A0A895YPH4"/>
<accession>A0A895YPH4</accession>
<dbReference type="RefSeq" id="WP_239678060.1">
    <property type="nucleotide sequence ID" value="NZ_CP070499.1"/>
</dbReference>
<dbReference type="InterPro" id="IPR009327">
    <property type="entry name" value="Cupin_DUF985"/>
</dbReference>
<sequence length="144" mass="15409">MIEPPSKLVTQLALSPHPEGGWFRETWRSPLTLEPPGYEGVRSVATAIYYVLHPGEESAWHVVRSPELWLWHSGAPLTLWLGGDGPEPGAGEPYLLGADVAAGQQPQLLVPSGVWQAAAPAGDEPVLVSCVVAPGFDPADFRLI</sequence>
<name>A0A895YPH4_9ACTN</name>
<feature type="domain" description="DUF985" evidence="1">
    <location>
        <begin position="7"/>
        <end position="143"/>
    </location>
</feature>
<evidence type="ECO:0000259" key="1">
    <source>
        <dbReference type="Pfam" id="PF06172"/>
    </source>
</evidence>
<protein>
    <submittedName>
        <fullName evidence="2">Cupin domain-containing protein</fullName>
    </submittedName>
</protein>
<gene>
    <name evidence="2" type="ORF">JQS43_05920</name>
</gene>
<proteinExistence type="predicted"/>
<evidence type="ECO:0000313" key="3">
    <source>
        <dbReference type="Proteomes" id="UP000662857"/>
    </source>
</evidence>